<protein>
    <submittedName>
        <fullName evidence="2">Alpha/beta hydrolase</fullName>
    </submittedName>
</protein>
<dbReference type="PANTHER" id="PTHR43194:SF5">
    <property type="entry name" value="PIMELOYL-[ACYL-CARRIER PROTEIN] METHYL ESTER ESTERASE"/>
    <property type="match status" value="1"/>
</dbReference>
<evidence type="ECO:0000313" key="3">
    <source>
        <dbReference type="Proteomes" id="UP001501295"/>
    </source>
</evidence>
<dbReference type="InterPro" id="IPR000073">
    <property type="entry name" value="AB_hydrolase_1"/>
</dbReference>
<dbReference type="RefSeq" id="WP_345373485.1">
    <property type="nucleotide sequence ID" value="NZ_BAABLM010000001.1"/>
</dbReference>
<sequence length="239" mass="25756">MKLATRTVGEGSRSAALVHGASMSSDAWREFVPYLLELDLTLTLVDLRGHGDSPRADSYRIDEFVDDLVDTLPQGLDLLIGQSLGGLTAAWAAPLLKPKRFIGIDPAFSIDRKSLFLLRLLGPIQPKLPDFLLRRLGLPPKGSPPDMLARIHAMWAKWDTASVRDVTKSAAEHPFPAGPPSVPSTIVLADPSTATPPAFADALRTQGWDVRVIAGGGHDLHQEDPGGLAEVLRDVLVAR</sequence>
<dbReference type="Proteomes" id="UP001501295">
    <property type="component" value="Unassembled WGS sequence"/>
</dbReference>
<reference evidence="3" key="1">
    <citation type="journal article" date="2019" name="Int. J. Syst. Evol. Microbiol.">
        <title>The Global Catalogue of Microorganisms (GCM) 10K type strain sequencing project: providing services to taxonomists for standard genome sequencing and annotation.</title>
        <authorList>
            <consortium name="The Broad Institute Genomics Platform"/>
            <consortium name="The Broad Institute Genome Sequencing Center for Infectious Disease"/>
            <person name="Wu L."/>
            <person name="Ma J."/>
        </authorList>
    </citation>
    <scope>NUCLEOTIDE SEQUENCE [LARGE SCALE GENOMIC DNA]</scope>
    <source>
        <strain evidence="3">JCM 18956</strain>
    </source>
</reference>
<dbReference type="EMBL" id="BAABLM010000001">
    <property type="protein sequence ID" value="GAA4668061.1"/>
    <property type="molecule type" value="Genomic_DNA"/>
</dbReference>
<evidence type="ECO:0000259" key="1">
    <source>
        <dbReference type="Pfam" id="PF12697"/>
    </source>
</evidence>
<dbReference type="SUPFAM" id="SSF53474">
    <property type="entry name" value="alpha/beta-Hydrolases"/>
    <property type="match status" value="1"/>
</dbReference>
<dbReference type="Pfam" id="PF12697">
    <property type="entry name" value="Abhydrolase_6"/>
    <property type="match status" value="1"/>
</dbReference>
<proteinExistence type="predicted"/>
<dbReference type="GO" id="GO:0016787">
    <property type="term" value="F:hydrolase activity"/>
    <property type="evidence" value="ECO:0007669"/>
    <property type="project" value="UniProtKB-KW"/>
</dbReference>
<dbReference type="InterPro" id="IPR050228">
    <property type="entry name" value="Carboxylesterase_BioH"/>
</dbReference>
<organism evidence="2 3">
    <name type="scientific">Frondihabitans cladoniiphilus</name>
    <dbReference type="NCBI Taxonomy" id="715785"/>
    <lineage>
        <taxon>Bacteria</taxon>
        <taxon>Bacillati</taxon>
        <taxon>Actinomycetota</taxon>
        <taxon>Actinomycetes</taxon>
        <taxon>Micrococcales</taxon>
        <taxon>Microbacteriaceae</taxon>
        <taxon>Frondihabitans</taxon>
    </lineage>
</organism>
<gene>
    <name evidence="2" type="ORF">GCM10025780_08190</name>
</gene>
<accession>A0ABP8VQE2</accession>
<comment type="caution">
    <text evidence="2">The sequence shown here is derived from an EMBL/GenBank/DDBJ whole genome shotgun (WGS) entry which is preliminary data.</text>
</comment>
<keyword evidence="3" id="KW-1185">Reference proteome</keyword>
<evidence type="ECO:0000313" key="2">
    <source>
        <dbReference type="EMBL" id="GAA4668061.1"/>
    </source>
</evidence>
<keyword evidence="2" id="KW-0378">Hydrolase</keyword>
<name>A0ABP8VQE2_9MICO</name>
<dbReference type="Gene3D" id="3.40.50.1820">
    <property type="entry name" value="alpha/beta hydrolase"/>
    <property type="match status" value="1"/>
</dbReference>
<dbReference type="InterPro" id="IPR029058">
    <property type="entry name" value="AB_hydrolase_fold"/>
</dbReference>
<feature type="domain" description="AB hydrolase-1" evidence="1">
    <location>
        <begin position="17"/>
        <end position="230"/>
    </location>
</feature>
<dbReference type="PANTHER" id="PTHR43194">
    <property type="entry name" value="HYDROLASE ALPHA/BETA FOLD FAMILY"/>
    <property type="match status" value="1"/>
</dbReference>